<feature type="transmembrane region" description="Helical" evidence="1">
    <location>
        <begin position="26"/>
        <end position="45"/>
    </location>
</feature>
<protein>
    <submittedName>
        <fullName evidence="2">DUF2244 domain-containing protein</fullName>
    </submittedName>
</protein>
<organism evidence="2 3">
    <name type="scientific">Massilia eburnea</name>
    <dbReference type="NCBI Taxonomy" id="1776165"/>
    <lineage>
        <taxon>Bacteria</taxon>
        <taxon>Pseudomonadati</taxon>
        <taxon>Pseudomonadota</taxon>
        <taxon>Betaproteobacteria</taxon>
        <taxon>Burkholderiales</taxon>
        <taxon>Oxalobacteraceae</taxon>
        <taxon>Telluria group</taxon>
        <taxon>Massilia</taxon>
    </lineage>
</organism>
<sequence length="156" mass="17711">MKRDLLRERREWLLRRNCSLTPQQMGMAYALMCLFSFAVATGFVMVGMWQILIFTALEMTAVAAAFLYFARHATDYEHIVLANGQLLVEKVSAGKMSTIQLELYFLRLHMPTHPSDLIHLESKGVAVDIGYFATDPRRRALAQELRAEVQGGLFNA</sequence>
<dbReference type="AlphaFoldDB" id="A0A6L6QPP6"/>
<dbReference type="InterPro" id="IPR019253">
    <property type="entry name" value="DUF2244_TM"/>
</dbReference>
<reference evidence="2 3" key="1">
    <citation type="submission" date="2019-11" db="EMBL/GenBank/DDBJ databases">
        <title>Type strains purchased from KCTC, JCM and DSMZ.</title>
        <authorList>
            <person name="Lu H."/>
        </authorList>
    </citation>
    <scope>NUCLEOTIDE SEQUENCE [LARGE SCALE GENOMIC DNA]</scope>
    <source>
        <strain evidence="2 3">JCM 31587</strain>
    </source>
</reference>
<name>A0A6L6QPP6_9BURK</name>
<comment type="caution">
    <text evidence="2">The sequence shown here is derived from an EMBL/GenBank/DDBJ whole genome shotgun (WGS) entry which is preliminary data.</text>
</comment>
<dbReference type="EMBL" id="WNKX01000029">
    <property type="protein sequence ID" value="MTW13877.1"/>
    <property type="molecule type" value="Genomic_DNA"/>
</dbReference>
<evidence type="ECO:0000313" key="3">
    <source>
        <dbReference type="Proteomes" id="UP000472320"/>
    </source>
</evidence>
<feature type="transmembrane region" description="Helical" evidence="1">
    <location>
        <begin position="51"/>
        <end position="70"/>
    </location>
</feature>
<dbReference type="OrthoDB" id="9091577at2"/>
<evidence type="ECO:0000313" key="2">
    <source>
        <dbReference type="EMBL" id="MTW13877.1"/>
    </source>
</evidence>
<keyword evidence="3" id="KW-1185">Reference proteome</keyword>
<keyword evidence="1" id="KW-1133">Transmembrane helix</keyword>
<accession>A0A6L6QPP6</accession>
<keyword evidence="1" id="KW-0472">Membrane</keyword>
<dbReference type="Pfam" id="PF10003">
    <property type="entry name" value="DUF2244"/>
    <property type="match status" value="1"/>
</dbReference>
<dbReference type="Proteomes" id="UP000472320">
    <property type="component" value="Unassembled WGS sequence"/>
</dbReference>
<gene>
    <name evidence="2" type="ORF">GM658_25005</name>
</gene>
<proteinExistence type="predicted"/>
<evidence type="ECO:0000256" key="1">
    <source>
        <dbReference type="SAM" id="Phobius"/>
    </source>
</evidence>
<dbReference type="RefSeq" id="WP_155456791.1">
    <property type="nucleotide sequence ID" value="NZ_WNKX01000029.1"/>
</dbReference>
<keyword evidence="1" id="KW-0812">Transmembrane</keyword>